<dbReference type="GO" id="GO:0015297">
    <property type="term" value="F:antiporter activity"/>
    <property type="evidence" value="ECO:0007669"/>
    <property type="project" value="UniProtKB-KW"/>
</dbReference>
<feature type="transmembrane region" description="Helical" evidence="9">
    <location>
        <begin position="6"/>
        <end position="36"/>
    </location>
</feature>
<evidence type="ECO:0000256" key="9">
    <source>
        <dbReference type="SAM" id="Phobius"/>
    </source>
</evidence>
<feature type="transmembrane region" description="Helical" evidence="9">
    <location>
        <begin position="333"/>
        <end position="361"/>
    </location>
</feature>
<feature type="transmembrane region" description="Helical" evidence="9">
    <location>
        <begin position="409"/>
        <end position="428"/>
    </location>
</feature>
<dbReference type="InterPro" id="IPR052180">
    <property type="entry name" value="NhaC_Na-H+_Antiporter"/>
</dbReference>
<evidence type="ECO:0000313" key="11">
    <source>
        <dbReference type="EMBL" id="MST72446.1"/>
    </source>
</evidence>
<evidence type="ECO:0000256" key="7">
    <source>
        <dbReference type="ARBA" id="ARBA00023136"/>
    </source>
</evidence>
<evidence type="ECO:0000313" key="12">
    <source>
        <dbReference type="Proteomes" id="UP000469325"/>
    </source>
</evidence>
<proteinExistence type="inferred from homology"/>
<evidence type="ECO:0000259" key="10">
    <source>
        <dbReference type="Pfam" id="PF03553"/>
    </source>
</evidence>
<feature type="transmembrane region" description="Helical" evidence="9">
    <location>
        <begin position="293"/>
        <end position="312"/>
    </location>
</feature>
<accession>A0A6N7XR38</accession>
<keyword evidence="2" id="KW-0813">Transport</keyword>
<sequence length="469" mass="49734">MVETLVLVTFAAALVIGIVAGIPLLAILIGGFFLFAGYGLYRGNSVRSVLSMAGEGLRTIGSVLMLFVIIGMLTASWRAAGTIPAITCWSTRLVSPPTLVLLSFVLCAMMSFITGSSFAAAATTGVICVTIGTAMHVNPALLGGAVMSGCFFGDRCSPLSSAAALVATLTRTQVLDNVKRMFRSAFIPVALCLVLYAVLGVSQASPIALPDFESLFAHTFDLSWYVFLPIAIVLVLSLLKVSVKKTMLASLACALVLCVTVQHIPLAQIPYMLAFGFSTHNEAIARMVNGGGIVSMLDIVLIVGVASTYSGIFEGTGLLLGLRDYVNKVARNFTPFVSVLATSIATCTIACDQVVALMLTSQLCDQTERDGSALALDLENSAAIIPALIPWSTSCIGIIAFLGLPTSSVLFTFLCWLIPLWTLALSAWEHRHPEFVDTAFARAMGLDARDDVRRFHPDHTSSLPLRPAA</sequence>
<evidence type="ECO:0000256" key="1">
    <source>
        <dbReference type="ARBA" id="ARBA00004651"/>
    </source>
</evidence>
<keyword evidence="3" id="KW-0050">Antiport</keyword>
<dbReference type="Proteomes" id="UP000469325">
    <property type="component" value="Unassembled WGS sequence"/>
</dbReference>
<dbReference type="AlphaFoldDB" id="A0A6N7XR38"/>
<feature type="transmembrane region" description="Helical" evidence="9">
    <location>
        <begin position="57"/>
        <end position="79"/>
    </location>
</feature>
<protein>
    <submittedName>
        <fullName evidence="11">Sodium:proton antiporter</fullName>
    </submittedName>
</protein>
<dbReference type="InterPro" id="IPR018461">
    <property type="entry name" value="Na/H_Antiport_NhaC-like_C"/>
</dbReference>
<feature type="domain" description="Na+/H+ antiporter NhaC-like C-terminal" evidence="10">
    <location>
        <begin position="149"/>
        <end position="426"/>
    </location>
</feature>
<feature type="transmembrane region" description="Helical" evidence="9">
    <location>
        <begin position="381"/>
        <end position="402"/>
    </location>
</feature>
<dbReference type="GO" id="GO:0005886">
    <property type="term" value="C:plasma membrane"/>
    <property type="evidence" value="ECO:0007669"/>
    <property type="project" value="UniProtKB-SubCell"/>
</dbReference>
<dbReference type="PANTHER" id="PTHR33451:SF3">
    <property type="entry name" value="MALATE-2H(+)_NA(+)-LACTATE ANTIPORTER"/>
    <property type="match status" value="1"/>
</dbReference>
<reference evidence="11 12" key="1">
    <citation type="submission" date="2019-08" db="EMBL/GenBank/DDBJ databases">
        <title>In-depth cultivation of the pig gut microbiome towards novel bacterial diversity and tailored functional studies.</title>
        <authorList>
            <person name="Wylensek D."/>
            <person name="Hitch T.C.A."/>
            <person name="Clavel T."/>
        </authorList>
    </citation>
    <scope>NUCLEOTIDE SEQUENCE [LARGE SCALE GENOMIC DNA]</scope>
    <source>
        <strain evidence="11 12">CA-Schmier-601-WT-1</strain>
    </source>
</reference>
<keyword evidence="4" id="KW-1003">Cell membrane</keyword>
<dbReference type="RefSeq" id="WP_154434582.1">
    <property type="nucleotide sequence ID" value="NZ_VUNC01000003.1"/>
</dbReference>
<dbReference type="PANTHER" id="PTHR33451">
    <property type="entry name" value="MALATE-2H(+)/NA(+)-LACTATE ANTIPORTER"/>
    <property type="match status" value="1"/>
</dbReference>
<feature type="transmembrane region" description="Helical" evidence="9">
    <location>
        <begin position="222"/>
        <end position="239"/>
    </location>
</feature>
<evidence type="ECO:0000256" key="8">
    <source>
        <dbReference type="ARBA" id="ARBA00038435"/>
    </source>
</evidence>
<comment type="similarity">
    <text evidence="8">Belongs to the NhaC Na(+)/H(+) (TC 2.A.35) antiporter family.</text>
</comment>
<keyword evidence="5 9" id="KW-0812">Transmembrane</keyword>
<dbReference type="Pfam" id="PF03553">
    <property type="entry name" value="Na_H_antiporter"/>
    <property type="match status" value="1"/>
</dbReference>
<evidence type="ECO:0000256" key="5">
    <source>
        <dbReference type="ARBA" id="ARBA00022692"/>
    </source>
</evidence>
<comment type="caution">
    <text evidence="11">The sequence shown here is derived from an EMBL/GenBank/DDBJ whole genome shotgun (WGS) entry which is preliminary data.</text>
</comment>
<feature type="transmembrane region" description="Helical" evidence="9">
    <location>
        <begin position="99"/>
        <end position="132"/>
    </location>
</feature>
<comment type="subcellular location">
    <subcellularLocation>
        <location evidence="1">Cell membrane</location>
        <topology evidence="1">Multi-pass membrane protein</topology>
    </subcellularLocation>
</comment>
<evidence type="ECO:0000256" key="3">
    <source>
        <dbReference type="ARBA" id="ARBA00022449"/>
    </source>
</evidence>
<name>A0A6N7XR38_9ACTN</name>
<feature type="transmembrane region" description="Helical" evidence="9">
    <location>
        <begin position="251"/>
        <end position="273"/>
    </location>
</feature>
<organism evidence="11 12">
    <name type="scientific">Olsenella porci</name>
    <dbReference type="NCBI Taxonomy" id="2652279"/>
    <lineage>
        <taxon>Bacteria</taxon>
        <taxon>Bacillati</taxon>
        <taxon>Actinomycetota</taxon>
        <taxon>Coriobacteriia</taxon>
        <taxon>Coriobacteriales</taxon>
        <taxon>Atopobiaceae</taxon>
        <taxon>Olsenella</taxon>
    </lineage>
</organism>
<evidence type="ECO:0000256" key="4">
    <source>
        <dbReference type="ARBA" id="ARBA00022475"/>
    </source>
</evidence>
<keyword evidence="7 9" id="KW-0472">Membrane</keyword>
<keyword evidence="6 9" id="KW-1133">Transmembrane helix</keyword>
<evidence type="ECO:0000256" key="2">
    <source>
        <dbReference type="ARBA" id="ARBA00022448"/>
    </source>
</evidence>
<dbReference type="EMBL" id="VUNC01000003">
    <property type="protein sequence ID" value="MST72446.1"/>
    <property type="molecule type" value="Genomic_DNA"/>
</dbReference>
<keyword evidence="12" id="KW-1185">Reference proteome</keyword>
<evidence type="ECO:0000256" key="6">
    <source>
        <dbReference type="ARBA" id="ARBA00022989"/>
    </source>
</evidence>
<feature type="transmembrane region" description="Helical" evidence="9">
    <location>
        <begin position="181"/>
        <end position="202"/>
    </location>
</feature>
<gene>
    <name evidence="11" type="ORF">FYJ68_04905</name>
</gene>